<protein>
    <submittedName>
        <fullName evidence="1">DUF2461 domain-containing protein</fullName>
    </submittedName>
</protein>
<dbReference type="PIRSF" id="PIRSF028451">
    <property type="entry name" value="UCP028451"/>
    <property type="match status" value="1"/>
</dbReference>
<dbReference type="EMBL" id="BAABJZ010000092">
    <property type="protein sequence ID" value="GAA4894147.1"/>
    <property type="molecule type" value="Genomic_DNA"/>
</dbReference>
<evidence type="ECO:0000313" key="2">
    <source>
        <dbReference type="Proteomes" id="UP001499988"/>
    </source>
</evidence>
<dbReference type="PANTHER" id="PTHR36452">
    <property type="entry name" value="CHROMOSOME 12, WHOLE GENOME SHOTGUN SEQUENCE"/>
    <property type="match status" value="1"/>
</dbReference>
<proteinExistence type="predicted"/>
<keyword evidence="2" id="KW-1185">Reference proteome</keyword>
<evidence type="ECO:0000313" key="1">
    <source>
        <dbReference type="EMBL" id="GAA4894147.1"/>
    </source>
</evidence>
<comment type="caution">
    <text evidence="1">The sequence shown here is derived from an EMBL/GenBank/DDBJ whole genome shotgun (WGS) entry which is preliminary data.</text>
</comment>
<dbReference type="Proteomes" id="UP001499988">
    <property type="component" value="Unassembled WGS sequence"/>
</dbReference>
<dbReference type="InterPro" id="IPR015996">
    <property type="entry name" value="UCP028451"/>
</dbReference>
<organism evidence="1 2">
    <name type="scientific">Ferrimonas pelagia</name>
    <dbReference type="NCBI Taxonomy" id="1177826"/>
    <lineage>
        <taxon>Bacteria</taxon>
        <taxon>Pseudomonadati</taxon>
        <taxon>Pseudomonadota</taxon>
        <taxon>Gammaproteobacteria</taxon>
        <taxon>Alteromonadales</taxon>
        <taxon>Ferrimonadaceae</taxon>
        <taxon>Ferrimonas</taxon>
    </lineage>
</organism>
<dbReference type="InterPro" id="IPR012808">
    <property type="entry name" value="CHP02453"/>
</dbReference>
<reference evidence="2" key="1">
    <citation type="journal article" date="2019" name="Int. J. Syst. Evol. Microbiol.">
        <title>The Global Catalogue of Microorganisms (GCM) 10K type strain sequencing project: providing services to taxonomists for standard genome sequencing and annotation.</title>
        <authorList>
            <consortium name="The Broad Institute Genomics Platform"/>
            <consortium name="The Broad Institute Genome Sequencing Center for Infectious Disease"/>
            <person name="Wu L."/>
            <person name="Ma J."/>
        </authorList>
    </citation>
    <scope>NUCLEOTIDE SEQUENCE [LARGE SCALE GENOMIC DNA]</scope>
    <source>
        <strain evidence="2">JCM 18401</strain>
    </source>
</reference>
<dbReference type="Pfam" id="PF09365">
    <property type="entry name" value="DUF2461"/>
    <property type="match status" value="1"/>
</dbReference>
<accession>A0ABP9F5R7</accession>
<dbReference type="PANTHER" id="PTHR36452:SF1">
    <property type="entry name" value="DUF2461 DOMAIN-CONTAINING PROTEIN"/>
    <property type="match status" value="1"/>
</dbReference>
<dbReference type="RefSeq" id="WP_345336166.1">
    <property type="nucleotide sequence ID" value="NZ_BAABJZ010000092.1"/>
</dbReference>
<sequence>MGQASGYFSQQTLAFLTELYANNQRQWFNDRKPRYEAEVRGPALDLIASFAPRLAEFAPRFQALPKKVGGSLMRPYRDTRFAKDKSPIKTNVGIQFRHDLGKDVHAPGYYLHVEPGQCFLGVGLWRPDPKALAAIRDAIDRSHIRWLAARDDGEFCTRFTLQGNSLVRPPKGYDKDNPMLADLKRKDYIGVMPLRDEQVLGEGLLDLMEEAFEGADPFMRFLCRAVGVPF</sequence>
<dbReference type="NCBIfam" id="TIGR02453">
    <property type="entry name" value="TIGR02453 family protein"/>
    <property type="match status" value="1"/>
</dbReference>
<gene>
    <name evidence="1" type="ORF">GCM10023333_29120</name>
</gene>
<name>A0ABP9F5R7_9GAMM</name>